<dbReference type="AlphaFoldDB" id="A0A7W8QR57"/>
<evidence type="ECO:0000259" key="2">
    <source>
        <dbReference type="Pfam" id="PF16170"/>
    </source>
</evidence>
<gene>
    <name evidence="3" type="ORF">HDA36_005028</name>
</gene>
<dbReference type="RefSeq" id="WP_184396127.1">
    <property type="nucleotide sequence ID" value="NZ_BAAAJD010000028.1"/>
</dbReference>
<evidence type="ECO:0000256" key="1">
    <source>
        <dbReference type="SAM" id="MobiDB-lite"/>
    </source>
</evidence>
<dbReference type="Proteomes" id="UP000572635">
    <property type="component" value="Unassembled WGS sequence"/>
</dbReference>
<organism evidence="3 4">
    <name type="scientific">Nocardiopsis composta</name>
    <dbReference type="NCBI Taxonomy" id="157465"/>
    <lineage>
        <taxon>Bacteria</taxon>
        <taxon>Bacillati</taxon>
        <taxon>Actinomycetota</taxon>
        <taxon>Actinomycetes</taxon>
        <taxon>Streptosporangiales</taxon>
        <taxon>Nocardiopsidaceae</taxon>
        <taxon>Nocardiopsis</taxon>
    </lineage>
</organism>
<comment type="caution">
    <text evidence="3">The sequence shown here is derived from an EMBL/GenBank/DDBJ whole genome shotgun (WGS) entry which is preliminary data.</text>
</comment>
<proteinExistence type="predicted"/>
<evidence type="ECO:0000313" key="3">
    <source>
        <dbReference type="EMBL" id="MBB5434944.1"/>
    </source>
</evidence>
<dbReference type="EMBL" id="JACHDB010000001">
    <property type="protein sequence ID" value="MBB5434944.1"/>
    <property type="molecule type" value="Genomic_DNA"/>
</dbReference>
<feature type="domain" description="DUF4873" evidence="2">
    <location>
        <begin position="8"/>
        <end position="100"/>
    </location>
</feature>
<evidence type="ECO:0000313" key="4">
    <source>
        <dbReference type="Proteomes" id="UP000572635"/>
    </source>
</evidence>
<feature type="region of interest" description="Disordered" evidence="1">
    <location>
        <begin position="73"/>
        <end position="108"/>
    </location>
</feature>
<sequence length="108" mass="11532">MSGMGDDEEEYEGPVTLVFGDDRPVEAEAHIAGHFDPLTGDYRWIGRISASPGVTAEYQAGNTAVLVRTADGHEASGTLTETNPWGGHRLTGRGRPPFPVPEVDPAED</sequence>
<accession>A0A7W8QR57</accession>
<dbReference type="Pfam" id="PF16170">
    <property type="entry name" value="DUF4873"/>
    <property type="match status" value="1"/>
</dbReference>
<keyword evidence="4" id="KW-1185">Reference proteome</keyword>
<protein>
    <recommendedName>
        <fullName evidence="2">DUF4873 domain-containing protein</fullName>
    </recommendedName>
</protein>
<reference evidence="3 4" key="1">
    <citation type="submission" date="2020-08" db="EMBL/GenBank/DDBJ databases">
        <title>Sequencing the genomes of 1000 actinobacteria strains.</title>
        <authorList>
            <person name="Klenk H.-P."/>
        </authorList>
    </citation>
    <scope>NUCLEOTIDE SEQUENCE [LARGE SCALE GENOMIC DNA]</scope>
    <source>
        <strain evidence="3 4">DSM 44551</strain>
    </source>
</reference>
<dbReference type="InterPro" id="IPR032371">
    <property type="entry name" value="DUF4873"/>
</dbReference>
<name>A0A7W8QR57_9ACTN</name>